<reference evidence="2" key="1">
    <citation type="submission" date="2025-08" db="UniProtKB">
        <authorList>
            <consortium name="Ensembl"/>
        </authorList>
    </citation>
    <scope>IDENTIFICATION</scope>
</reference>
<sequence>MSVNLFQFCFVWVFFFFFFFFFGLFFLLGLVGRPGLGLRDPDSNIPRIFPSPHGLQLVPALDGCLCRNNWLDQQAQTSASVPTSLRSCAVESQPGIFFPPRTGAEFSLHGIPQPHVEPWAFSLDLGLQLAAGSGHLLALGTPENSSWLHLHLQDQVRGGIFLYSVEPGSSGDQRGVQNVCQY</sequence>
<accession>A0A8D1VZC8</accession>
<name>A0A8D1VZC8_PIG</name>
<evidence type="ECO:0000313" key="3">
    <source>
        <dbReference type="Proteomes" id="UP000694723"/>
    </source>
</evidence>
<keyword evidence="1" id="KW-0812">Transmembrane</keyword>
<evidence type="ECO:0000313" key="2">
    <source>
        <dbReference type="Ensembl" id="ENSSSCP00060031185.1"/>
    </source>
</evidence>
<proteinExistence type="predicted"/>
<evidence type="ECO:0000256" key="1">
    <source>
        <dbReference type="SAM" id="Phobius"/>
    </source>
</evidence>
<dbReference type="Gene3D" id="2.60.120.200">
    <property type="match status" value="2"/>
</dbReference>
<keyword evidence="1" id="KW-0472">Membrane</keyword>
<feature type="transmembrane region" description="Helical" evidence="1">
    <location>
        <begin position="12"/>
        <end position="31"/>
    </location>
</feature>
<organism evidence="2 3">
    <name type="scientific">Sus scrofa</name>
    <name type="common">Pig</name>
    <dbReference type="NCBI Taxonomy" id="9823"/>
    <lineage>
        <taxon>Eukaryota</taxon>
        <taxon>Metazoa</taxon>
        <taxon>Chordata</taxon>
        <taxon>Craniata</taxon>
        <taxon>Vertebrata</taxon>
        <taxon>Euteleostomi</taxon>
        <taxon>Mammalia</taxon>
        <taxon>Eutheria</taxon>
        <taxon>Laurasiatheria</taxon>
        <taxon>Artiodactyla</taxon>
        <taxon>Suina</taxon>
        <taxon>Suidae</taxon>
        <taxon>Sus</taxon>
    </lineage>
</organism>
<dbReference type="Proteomes" id="UP000694723">
    <property type="component" value="Unplaced"/>
</dbReference>
<protein>
    <submittedName>
        <fullName evidence="2">Uncharacterized protein</fullName>
    </submittedName>
</protein>
<dbReference type="AlphaFoldDB" id="A0A8D1VZC8"/>
<keyword evidence="1" id="KW-1133">Transmembrane helix</keyword>
<dbReference type="Ensembl" id="ENSSSCT00060072280.1">
    <property type="protein sequence ID" value="ENSSSCP00060031185.1"/>
    <property type="gene ID" value="ENSSSCG00060053090.1"/>
</dbReference>